<reference evidence="1" key="1">
    <citation type="submission" date="2023-04" db="EMBL/GenBank/DDBJ databases">
        <title>A chromosome-level genome assembly of the parasitoid wasp Eretmocerus hayati.</title>
        <authorList>
            <person name="Zhong Y."/>
            <person name="Liu S."/>
            <person name="Liu Y."/>
        </authorList>
    </citation>
    <scope>NUCLEOTIDE SEQUENCE</scope>
    <source>
        <strain evidence="1">ZJU_SS_LIU_2023</strain>
    </source>
</reference>
<evidence type="ECO:0000313" key="2">
    <source>
        <dbReference type="Proteomes" id="UP001239111"/>
    </source>
</evidence>
<comment type="caution">
    <text evidence="1">The sequence shown here is derived from an EMBL/GenBank/DDBJ whole genome shotgun (WGS) entry which is preliminary data.</text>
</comment>
<sequence length="586" mass="66257">MDLLASRMILNAKSQQSKKLKRLSQSQAHGFKKKPGHRLLTEADDDTTTHIIARKQSSDDTSNRKKAVKKKSVNQCTEIASSPGKFAKLLPYPKPKQTLSNSLKCRRKDLLHQVDDDRKIPTDASKQSKKNIKDSKISLRSSTSKTEVIKYKQSCDEGSNTTCLIKHATKGKPTKNIRAVQQRNKIMESKVKKRRLSTLSPNCDAENFLESNEERTNTSVMENTTIECSDVGKDKKVSPKSIKASKKSLQTKSDKSSTLDGHLSREKIMSYVRALQKLVQKDENGKKSLFDSNKPPIFLQLNCIKIPKTPMHQLRITLPHSILSSDDDIALFVKDLKRGRKRDYEDTVQFYEDLLQNHGCTRVKTIIPMNQVKTEYRQFEMRRRLFKSYDHFLVDGRIAGHIAHLLGKHFRQKRKLPTSIHMDKKDLLKEIDSALKKTSLQIHGNGDDSVVQIGAFTMNVEEITDNIFAVLENLKVNFPGGWNNLRSIRIKTPSSLSIPIYTSLRNKNDVETPVVEPKRPKAYKIVEGELSTFTSNVNVIVSPDGTVALRKIDDESDVESAAQEHCSIESANDVSNDSDESDENDG</sequence>
<accession>A0ACC2PSC4</accession>
<protein>
    <submittedName>
        <fullName evidence="1">Uncharacterized protein</fullName>
    </submittedName>
</protein>
<dbReference type="Proteomes" id="UP001239111">
    <property type="component" value="Chromosome 1"/>
</dbReference>
<gene>
    <name evidence="1" type="ORF">QAD02_022111</name>
</gene>
<evidence type="ECO:0000313" key="1">
    <source>
        <dbReference type="EMBL" id="KAJ8686317.1"/>
    </source>
</evidence>
<dbReference type="EMBL" id="CM056741">
    <property type="protein sequence ID" value="KAJ8686317.1"/>
    <property type="molecule type" value="Genomic_DNA"/>
</dbReference>
<proteinExistence type="predicted"/>
<organism evidence="1 2">
    <name type="scientific">Eretmocerus hayati</name>
    <dbReference type="NCBI Taxonomy" id="131215"/>
    <lineage>
        <taxon>Eukaryota</taxon>
        <taxon>Metazoa</taxon>
        <taxon>Ecdysozoa</taxon>
        <taxon>Arthropoda</taxon>
        <taxon>Hexapoda</taxon>
        <taxon>Insecta</taxon>
        <taxon>Pterygota</taxon>
        <taxon>Neoptera</taxon>
        <taxon>Endopterygota</taxon>
        <taxon>Hymenoptera</taxon>
        <taxon>Apocrita</taxon>
        <taxon>Proctotrupomorpha</taxon>
        <taxon>Chalcidoidea</taxon>
        <taxon>Aphelinidae</taxon>
        <taxon>Aphelininae</taxon>
        <taxon>Eretmocerus</taxon>
    </lineage>
</organism>
<name>A0ACC2PSC4_9HYME</name>
<keyword evidence="2" id="KW-1185">Reference proteome</keyword>